<evidence type="ECO:0000256" key="5">
    <source>
        <dbReference type="SAM" id="MobiDB-lite"/>
    </source>
</evidence>
<evidence type="ECO:0000256" key="2">
    <source>
        <dbReference type="ARBA" id="ARBA00023125"/>
    </source>
</evidence>
<evidence type="ECO:0000313" key="8">
    <source>
        <dbReference type="Proteomes" id="UP001199469"/>
    </source>
</evidence>
<feature type="domain" description="HTH tetR-type" evidence="6">
    <location>
        <begin position="32"/>
        <end position="84"/>
    </location>
</feature>
<dbReference type="Gene3D" id="1.10.357.10">
    <property type="entry name" value="Tetracycline Repressor, domain 2"/>
    <property type="match status" value="1"/>
</dbReference>
<comment type="caution">
    <text evidence="7">The sequence shown here is derived from an EMBL/GenBank/DDBJ whole genome shotgun (WGS) entry which is preliminary data.</text>
</comment>
<feature type="region of interest" description="Disordered" evidence="5">
    <location>
        <begin position="1"/>
        <end position="33"/>
    </location>
</feature>
<dbReference type="Pfam" id="PF00440">
    <property type="entry name" value="TetR_N"/>
    <property type="match status" value="1"/>
</dbReference>
<proteinExistence type="predicted"/>
<dbReference type="RefSeq" id="WP_230739319.1">
    <property type="nucleotide sequence ID" value="NZ_JAJNDB010000008.1"/>
</dbReference>
<evidence type="ECO:0000256" key="1">
    <source>
        <dbReference type="ARBA" id="ARBA00023015"/>
    </source>
</evidence>
<dbReference type="PROSITE" id="PS50977">
    <property type="entry name" value="HTH_TETR_2"/>
    <property type="match status" value="1"/>
</dbReference>
<feature type="non-terminal residue" evidence="7">
    <location>
        <position position="84"/>
    </location>
</feature>
<evidence type="ECO:0000256" key="4">
    <source>
        <dbReference type="PROSITE-ProRule" id="PRU00335"/>
    </source>
</evidence>
<evidence type="ECO:0000256" key="3">
    <source>
        <dbReference type="ARBA" id="ARBA00023163"/>
    </source>
</evidence>
<evidence type="ECO:0000313" key="7">
    <source>
        <dbReference type="EMBL" id="MCD2197321.1"/>
    </source>
</evidence>
<reference evidence="7 8" key="1">
    <citation type="submission" date="2021-11" db="EMBL/GenBank/DDBJ databases">
        <title>Draft genome sequence of Actinomycetospora sp. SF1 isolated from the rhizosphere soil.</title>
        <authorList>
            <person name="Duangmal K."/>
            <person name="Chantavorakit T."/>
        </authorList>
    </citation>
    <scope>NUCLEOTIDE SEQUENCE [LARGE SCALE GENOMIC DNA]</scope>
    <source>
        <strain evidence="7 8">TBRC 5722</strain>
    </source>
</reference>
<dbReference type="InterPro" id="IPR050109">
    <property type="entry name" value="HTH-type_TetR-like_transc_reg"/>
</dbReference>
<dbReference type="InterPro" id="IPR009057">
    <property type="entry name" value="Homeodomain-like_sf"/>
</dbReference>
<protein>
    <submittedName>
        <fullName evidence="7">TetR/AcrR family transcriptional regulator</fullName>
    </submittedName>
</protein>
<name>A0ABS8PIV1_9PSEU</name>
<dbReference type="SUPFAM" id="SSF46689">
    <property type="entry name" value="Homeodomain-like"/>
    <property type="match status" value="1"/>
</dbReference>
<keyword evidence="8" id="KW-1185">Reference proteome</keyword>
<accession>A0ABS8PIV1</accession>
<dbReference type="PANTHER" id="PTHR30055">
    <property type="entry name" value="HTH-TYPE TRANSCRIPTIONAL REGULATOR RUTR"/>
    <property type="match status" value="1"/>
</dbReference>
<keyword evidence="1" id="KW-0805">Transcription regulation</keyword>
<evidence type="ECO:0000259" key="6">
    <source>
        <dbReference type="PROSITE" id="PS50977"/>
    </source>
</evidence>
<dbReference type="PRINTS" id="PR00455">
    <property type="entry name" value="HTHTETR"/>
</dbReference>
<gene>
    <name evidence="7" type="ORF">LQ327_28505</name>
</gene>
<dbReference type="InterPro" id="IPR001647">
    <property type="entry name" value="HTH_TetR"/>
</dbReference>
<organism evidence="7 8">
    <name type="scientific">Actinomycetospora endophytica</name>
    <dbReference type="NCBI Taxonomy" id="2291215"/>
    <lineage>
        <taxon>Bacteria</taxon>
        <taxon>Bacillati</taxon>
        <taxon>Actinomycetota</taxon>
        <taxon>Actinomycetes</taxon>
        <taxon>Pseudonocardiales</taxon>
        <taxon>Pseudonocardiaceae</taxon>
        <taxon>Actinomycetospora</taxon>
    </lineage>
</organism>
<dbReference type="EMBL" id="JAJNDB010000008">
    <property type="protein sequence ID" value="MCD2197321.1"/>
    <property type="molecule type" value="Genomic_DNA"/>
</dbReference>
<feature type="DNA-binding region" description="H-T-H motif" evidence="4">
    <location>
        <begin position="55"/>
        <end position="74"/>
    </location>
</feature>
<keyword evidence="2 4" id="KW-0238">DNA-binding</keyword>
<sequence length="84" mass="8887">MTSPPPADAQTGHRAGLPPERGRPNRQQQRAATTRHAMLVAAGEQFAAQGYHGTSLNDLLSQAPGSKGALYFHFPSKHDVAAAL</sequence>
<dbReference type="Proteomes" id="UP001199469">
    <property type="component" value="Unassembled WGS sequence"/>
</dbReference>
<keyword evidence="3" id="KW-0804">Transcription</keyword>
<dbReference type="PANTHER" id="PTHR30055:SF234">
    <property type="entry name" value="HTH-TYPE TRANSCRIPTIONAL REGULATOR BETI"/>
    <property type="match status" value="1"/>
</dbReference>